<dbReference type="EMBL" id="WBOT01000001">
    <property type="protein sequence ID" value="KAB2335134.1"/>
    <property type="molecule type" value="Genomic_DNA"/>
</dbReference>
<dbReference type="AlphaFoldDB" id="A0A7V7RPH3"/>
<dbReference type="RefSeq" id="WP_151571818.1">
    <property type="nucleotide sequence ID" value="NZ_WBOT01000001.1"/>
</dbReference>
<comment type="caution">
    <text evidence="1">The sequence shown here is derived from an EMBL/GenBank/DDBJ whole genome shotgun (WGS) entry which is preliminary data.</text>
</comment>
<gene>
    <name evidence="1" type="ORF">F7732_00760</name>
</gene>
<proteinExistence type="predicted"/>
<dbReference type="Proteomes" id="UP000441354">
    <property type="component" value="Unassembled WGS sequence"/>
</dbReference>
<sequence>MKHIKTRENTLIVLELETYNLDVIRRGVKLATLINGLCYIIFYAKKIDEFNLNLSYALIEAKKASELLKADEFIFKFYKYDKEFIGDLKKHIESLEITQLVLARDIESRLNEIFYGSYSNFLLKKIPNTDLHFVSSSSNSELKISWGYDSGISGILYKNNDNQNILSFSRVDKNTIPGIFFKCKSTDFNNGIFIHFKSEELIYYDVTDNLATKSQFQLQDYLL</sequence>
<dbReference type="OrthoDB" id="9806130at2"/>
<accession>A0A7V7RPH3</accession>
<evidence type="ECO:0000313" key="1">
    <source>
        <dbReference type="EMBL" id="KAB2335134.1"/>
    </source>
</evidence>
<keyword evidence="2" id="KW-1185">Reference proteome</keyword>
<organism evidence="1 2">
    <name type="scientific">Bacillus mesophilum</name>
    <dbReference type="NCBI Taxonomy" id="1071718"/>
    <lineage>
        <taxon>Bacteria</taxon>
        <taxon>Bacillati</taxon>
        <taxon>Bacillota</taxon>
        <taxon>Bacilli</taxon>
        <taxon>Bacillales</taxon>
        <taxon>Bacillaceae</taxon>
        <taxon>Bacillus</taxon>
    </lineage>
</organism>
<name>A0A7V7RPH3_9BACI</name>
<reference evidence="1 2" key="1">
    <citation type="journal article" date="2014" name="Arch. Microbiol.">
        <title>Bacillus mesophilum sp. nov., strain IITR-54T, a novel 4-chlorobiphenyl dechlorinating bacterium.</title>
        <authorList>
            <person name="Manickam N."/>
            <person name="Singh N.K."/>
            <person name="Bajaj A."/>
            <person name="Kumar R.M."/>
            <person name="Kaur G."/>
            <person name="Kaur N."/>
            <person name="Bala M."/>
            <person name="Kumar A."/>
            <person name="Mayilraj S."/>
        </authorList>
    </citation>
    <scope>NUCLEOTIDE SEQUENCE [LARGE SCALE GENOMIC DNA]</scope>
    <source>
        <strain evidence="1 2">IITR-54</strain>
    </source>
</reference>
<protein>
    <submittedName>
        <fullName evidence="1">Uncharacterized protein</fullName>
    </submittedName>
</protein>
<evidence type="ECO:0000313" key="2">
    <source>
        <dbReference type="Proteomes" id="UP000441354"/>
    </source>
</evidence>